<evidence type="ECO:0000256" key="3">
    <source>
        <dbReference type="SAM" id="SignalP"/>
    </source>
</evidence>
<protein>
    <submittedName>
        <fullName evidence="4">Putative myosin-16</fullName>
    </submittedName>
</protein>
<evidence type="ECO:0000313" key="4">
    <source>
        <dbReference type="EMBL" id="JAR90725.1"/>
    </source>
</evidence>
<feature type="chain" id="PRO_5007542512" evidence="3">
    <location>
        <begin position="20"/>
        <end position="539"/>
    </location>
</feature>
<feature type="region of interest" description="Disordered" evidence="2">
    <location>
        <begin position="492"/>
        <end position="516"/>
    </location>
</feature>
<sequence>MRFLLLLLLLLLSALIARSWTGVEAGSVEGQRPVFRTRREPLLDVQPSPKGLDLSLDAWHSVPPYLRQVLTAIDDRLRGLDAFGSALRLTRIDFSLEQTLRKLDALDSRLGRLEAKMDLRLESDALSKSRKDSVAQGSDEHLSRRLEAVADKLNNKMSFLETKLDMRADRLTNKLELMERDLQDSSEDALEKIARGDESRARLQSDVSKILDSLDKMDASQRQIDTVIRADVSDVIKRSDAKMDLFSHEILTVASLLRAIQTDATRASAACRSGPESPSWEQVTNLTDLVEKMLRAGTEQFNEIDADVESYTRKVINGIHGLHELRRTTDDFVRGAFQDTVAQGNRTRVMVREEFRKLHEQIEPLPLIEPRLSLLSEGLERKISELSATVDHSFATLLVAQNSFISSCHRIQEEEIQLYDLLERIIHEMRNRSQGDTQRISDQLQGHSDHVAALLRGAVNAVFAAGNSTLDEVRRLVSEPCSRQPCLKAAANVSTNASTPTMPSTRPVTGRSATVPLQRTLARTSVNGTAEYEYYDDVK</sequence>
<keyword evidence="1" id="KW-0175">Coiled coil</keyword>
<proteinExistence type="predicted"/>
<evidence type="ECO:0000256" key="1">
    <source>
        <dbReference type="SAM" id="Coils"/>
    </source>
</evidence>
<accession>A0A147BK70</accession>
<dbReference type="AlphaFoldDB" id="A0A147BK70"/>
<reference evidence="4" key="1">
    <citation type="journal article" date="2018" name="PLoS Negl. Trop. Dis.">
        <title>Sialome diversity of ticks revealed by RNAseq of single tick salivary glands.</title>
        <authorList>
            <person name="Perner J."/>
            <person name="Kropackova S."/>
            <person name="Kopacek P."/>
            <person name="Ribeiro J.M."/>
        </authorList>
    </citation>
    <scope>NUCLEOTIDE SEQUENCE</scope>
    <source>
        <strain evidence="4">Siblings of single egg batch collected in Ceske Budejovice</strain>
        <tissue evidence="4">Salivary glands</tissue>
    </source>
</reference>
<feature type="coiled-coil region" evidence="1">
    <location>
        <begin position="143"/>
        <end position="188"/>
    </location>
</feature>
<dbReference type="EMBL" id="GEGO01004679">
    <property type="protein sequence ID" value="JAR90725.1"/>
    <property type="molecule type" value="Transcribed_RNA"/>
</dbReference>
<keyword evidence="3" id="KW-0732">Signal</keyword>
<feature type="signal peptide" evidence="3">
    <location>
        <begin position="1"/>
        <end position="19"/>
    </location>
</feature>
<name>A0A147BK70_IXORI</name>
<organism evidence="4">
    <name type="scientific">Ixodes ricinus</name>
    <name type="common">Common tick</name>
    <name type="synonym">Acarus ricinus</name>
    <dbReference type="NCBI Taxonomy" id="34613"/>
    <lineage>
        <taxon>Eukaryota</taxon>
        <taxon>Metazoa</taxon>
        <taxon>Ecdysozoa</taxon>
        <taxon>Arthropoda</taxon>
        <taxon>Chelicerata</taxon>
        <taxon>Arachnida</taxon>
        <taxon>Acari</taxon>
        <taxon>Parasitiformes</taxon>
        <taxon>Ixodida</taxon>
        <taxon>Ixodoidea</taxon>
        <taxon>Ixodidae</taxon>
        <taxon>Ixodinae</taxon>
        <taxon>Ixodes</taxon>
    </lineage>
</organism>
<evidence type="ECO:0000256" key="2">
    <source>
        <dbReference type="SAM" id="MobiDB-lite"/>
    </source>
</evidence>